<dbReference type="InterPro" id="IPR050263">
    <property type="entry name" value="Bact_Fimbrial_Adh_Pro"/>
</dbReference>
<dbReference type="AlphaFoldDB" id="A0A212ILP2"/>
<evidence type="ECO:0000313" key="3">
    <source>
        <dbReference type="EMBL" id="SBV66388.1"/>
    </source>
</evidence>
<dbReference type="EMBL" id="FLUB01000020">
    <property type="protein sequence ID" value="SBV67675.1"/>
    <property type="molecule type" value="Genomic_DNA"/>
</dbReference>
<dbReference type="EMBL" id="FLUA01000049">
    <property type="protein sequence ID" value="SBV66388.1"/>
    <property type="molecule type" value="Genomic_DNA"/>
</dbReference>
<dbReference type="PANTHER" id="PTHR33420">
    <property type="entry name" value="FIMBRIAL SUBUNIT ELFA-RELATED"/>
    <property type="match status" value="1"/>
</dbReference>
<feature type="domain" description="Fimbrial-type adhesion" evidence="2">
    <location>
        <begin position="24"/>
        <end position="180"/>
    </location>
</feature>
<dbReference type="Gene3D" id="2.60.40.1090">
    <property type="entry name" value="Fimbrial-type adhesion domain"/>
    <property type="match status" value="1"/>
</dbReference>
<dbReference type="InterPro" id="IPR000259">
    <property type="entry name" value="Adhesion_dom_fimbrial"/>
</dbReference>
<dbReference type="Pfam" id="PF00419">
    <property type="entry name" value="Fimbrial"/>
    <property type="match status" value="1"/>
</dbReference>
<dbReference type="RefSeq" id="WP_003843747.1">
    <property type="nucleotide sequence ID" value="NZ_LT598669.1"/>
</dbReference>
<proteinExistence type="predicted"/>
<dbReference type="GO" id="GO:0009289">
    <property type="term" value="C:pilus"/>
    <property type="evidence" value="ECO:0007669"/>
    <property type="project" value="InterPro"/>
</dbReference>
<dbReference type="GO" id="GO:0043709">
    <property type="term" value="P:cell adhesion involved in single-species biofilm formation"/>
    <property type="evidence" value="ECO:0007669"/>
    <property type="project" value="TreeGrafter"/>
</dbReference>
<evidence type="ECO:0000313" key="4">
    <source>
        <dbReference type="EMBL" id="SBV67675.1"/>
    </source>
</evidence>
<protein>
    <submittedName>
        <fullName evidence="4">Fimbrial protein StkD</fullName>
    </submittedName>
</protein>
<feature type="signal peptide" evidence="1">
    <location>
        <begin position="1"/>
        <end position="18"/>
    </location>
</feature>
<dbReference type="InterPro" id="IPR008966">
    <property type="entry name" value="Adhesion_dom_sf"/>
</dbReference>
<dbReference type="PANTHER" id="PTHR33420:SF27">
    <property type="entry name" value="PROTEIN FIMG"/>
    <property type="match status" value="1"/>
</dbReference>
<keyword evidence="1" id="KW-0732">Signal</keyword>
<gene>
    <name evidence="3" type="ORF">KL86CIT2_50150</name>
    <name evidence="4" type="ORF">KM92CIT3_80461</name>
</gene>
<organism evidence="4">
    <name type="scientific">uncultured Citrobacter sp</name>
    <dbReference type="NCBI Taxonomy" id="200446"/>
    <lineage>
        <taxon>Bacteria</taxon>
        <taxon>Pseudomonadati</taxon>
        <taxon>Pseudomonadota</taxon>
        <taxon>Gammaproteobacteria</taxon>
        <taxon>Enterobacterales</taxon>
        <taxon>Enterobacteriaceae</taxon>
        <taxon>Citrobacter</taxon>
        <taxon>environmental samples</taxon>
    </lineage>
</organism>
<sequence>MRQVMLVSFLLCSPHLFAADVVVNFKANLLAMTCTVNIVVGSSKAVNQTIDFGVLTRAELEAQGANTLKDFSLQYSNCTIGSSTNQTVTWMKTGIKASSWYNGYPTELYGGNNGAAAVLYRSGSPNSLLVLNSSTPFDWTSTERTNKALNLVLSLRPTSYSTTATSGTFNGSLTFTTTYQ</sequence>
<dbReference type="GeneID" id="87001154"/>
<evidence type="ECO:0000259" key="2">
    <source>
        <dbReference type="Pfam" id="PF00419"/>
    </source>
</evidence>
<evidence type="ECO:0000256" key="1">
    <source>
        <dbReference type="SAM" id="SignalP"/>
    </source>
</evidence>
<reference evidence="4" key="1">
    <citation type="submission" date="2016-04" db="EMBL/GenBank/DDBJ databases">
        <authorList>
            <person name="Evans L.H."/>
            <person name="Alamgir A."/>
            <person name="Owens N."/>
            <person name="Weber N.D."/>
            <person name="Virtaneva K."/>
            <person name="Barbian K."/>
            <person name="Babar A."/>
            <person name="Rosenke K."/>
        </authorList>
    </citation>
    <scope>NUCLEOTIDE SEQUENCE</scope>
    <source>
        <strain evidence="3">86-2</strain>
        <strain evidence="4">92-3</strain>
    </source>
</reference>
<name>A0A212ILP2_9ENTR</name>
<dbReference type="InterPro" id="IPR036937">
    <property type="entry name" value="Adhesion_dom_fimbrial_sf"/>
</dbReference>
<feature type="chain" id="PRO_5015073754" evidence="1">
    <location>
        <begin position="19"/>
        <end position="180"/>
    </location>
</feature>
<accession>A0A212ILP2</accession>
<dbReference type="SUPFAM" id="SSF49401">
    <property type="entry name" value="Bacterial adhesins"/>
    <property type="match status" value="1"/>
</dbReference>